<dbReference type="AlphaFoldDB" id="D0UZ84"/>
<feature type="region of interest" description="Disordered" evidence="1">
    <location>
        <begin position="143"/>
        <end position="162"/>
    </location>
</feature>
<keyword evidence="2" id="KW-0614">Plasmid</keyword>
<reference evidence="2" key="1">
    <citation type="journal article" date="2010" name="J. Bacteriol.">
        <title>Characterization of the replication, transfer, and plasmid/lytic phage cycle of the Streptomyces plasmid-phage pZL12.</title>
        <authorList>
            <person name="Zhong L."/>
            <person name="Cheng Q."/>
            <person name="Tian X."/>
            <person name="Zhao L."/>
            <person name="Qin Z."/>
        </authorList>
    </citation>
    <scope>NUCLEOTIDE SEQUENCE</scope>
    <source>
        <strain evidence="2">W9</strain>
        <plasmid evidence="2">pCQ3</plasmid>
    </source>
</reference>
<proteinExistence type="predicted"/>
<protein>
    <submittedName>
        <fullName evidence="2">PCQ3_35</fullName>
    </submittedName>
</protein>
<evidence type="ECO:0000256" key="1">
    <source>
        <dbReference type="SAM" id="MobiDB-lite"/>
    </source>
</evidence>
<organism evidence="2">
    <name type="scientific">Streptomyces sp. W9</name>
    <dbReference type="NCBI Taxonomy" id="682410"/>
    <lineage>
        <taxon>Bacteria</taxon>
        <taxon>Bacillati</taxon>
        <taxon>Actinomycetota</taxon>
        <taxon>Actinomycetes</taxon>
        <taxon>Kitasatosporales</taxon>
        <taxon>Streptomycetaceae</taxon>
        <taxon>Streptomyces</taxon>
    </lineage>
</organism>
<feature type="compositionally biased region" description="Acidic residues" evidence="1">
    <location>
        <begin position="149"/>
        <end position="162"/>
    </location>
</feature>
<gene>
    <name evidence="2" type="ORF">pCQ3.35</name>
</gene>
<dbReference type="RefSeq" id="WP_012840421.1">
    <property type="nucleotide sequence ID" value="NC_013449.1"/>
</dbReference>
<geneLocation type="plasmid" evidence="2">
    <name>pCQ3</name>
</geneLocation>
<sequence length="162" mass="17640">MSASKAQQAVTAERRAELIRMRRAGHDFDHIAQALGYSSRKAASRDMCRALEVRRDEEALEVSLYRQESRERLLALLASVWDDAINGDLKAHEQARKIIVDLNRLDGVDMPTRAEVSGPDGGAVPLGTGALAELQQLITIAGQTGDPDTLLDGEQDTGDDTD</sequence>
<accession>D0UZ84</accession>
<evidence type="ECO:0000313" key="2">
    <source>
        <dbReference type="EMBL" id="ACX85536.1"/>
    </source>
</evidence>
<name>D0UZ84_9ACTN</name>
<dbReference type="EMBL" id="GQ983381">
    <property type="protein sequence ID" value="ACX85536.1"/>
    <property type="molecule type" value="Genomic_DNA"/>
</dbReference>